<proteinExistence type="predicted"/>
<feature type="chain" id="PRO_5034921265" evidence="1">
    <location>
        <begin position="17"/>
        <end position="204"/>
    </location>
</feature>
<evidence type="ECO:0000313" key="3">
    <source>
        <dbReference type="Proteomes" id="UP000554235"/>
    </source>
</evidence>
<organism evidence="2 3">
    <name type="scientific">Fusarium albosuccineum</name>
    <dbReference type="NCBI Taxonomy" id="1237068"/>
    <lineage>
        <taxon>Eukaryota</taxon>
        <taxon>Fungi</taxon>
        <taxon>Dikarya</taxon>
        <taxon>Ascomycota</taxon>
        <taxon>Pezizomycotina</taxon>
        <taxon>Sordariomycetes</taxon>
        <taxon>Hypocreomycetidae</taxon>
        <taxon>Hypocreales</taxon>
        <taxon>Nectriaceae</taxon>
        <taxon>Fusarium</taxon>
        <taxon>Fusarium decemcellulare species complex</taxon>
    </lineage>
</organism>
<keyword evidence="1" id="KW-0732">Signal</keyword>
<sequence>MKFLTLSALFLGLANASLYAAPIIEHIAPNSAKACPTDNKDCRTAKQAAPYIAKGMYRYGVYSVKEIAAVISLMAFESGDFRYKRNMFPGRPGQGTANMQMANYNLLYAKCIPGVKEHFEGVDSVDGMSDDEKNDLLDMVTVDKYNFASGPWFLTTQCDPSVRTALDDDIDTGFAAYMKCIDVEVTDDRLAYFKRAKEAFGLTS</sequence>
<keyword evidence="3" id="KW-1185">Reference proteome</keyword>
<dbReference type="AlphaFoldDB" id="A0A8H4KEM7"/>
<feature type="signal peptide" evidence="1">
    <location>
        <begin position="1"/>
        <end position="16"/>
    </location>
</feature>
<dbReference type="EMBL" id="JAADYS010003173">
    <property type="protein sequence ID" value="KAF4449905.1"/>
    <property type="molecule type" value="Genomic_DNA"/>
</dbReference>
<name>A0A8H4KEM7_9HYPO</name>
<comment type="caution">
    <text evidence="2">The sequence shown here is derived from an EMBL/GenBank/DDBJ whole genome shotgun (WGS) entry which is preliminary data.</text>
</comment>
<dbReference type="OrthoDB" id="2349272at2759"/>
<accession>A0A8H4KEM7</accession>
<protein>
    <submittedName>
        <fullName evidence="2">Uncharacterized protein</fullName>
    </submittedName>
</protein>
<evidence type="ECO:0000256" key="1">
    <source>
        <dbReference type="SAM" id="SignalP"/>
    </source>
</evidence>
<dbReference type="Proteomes" id="UP000554235">
    <property type="component" value="Unassembled WGS sequence"/>
</dbReference>
<gene>
    <name evidence="2" type="ORF">FALBO_16577</name>
</gene>
<reference evidence="2 3" key="1">
    <citation type="submission" date="2020-01" db="EMBL/GenBank/DDBJ databases">
        <title>Identification and distribution of gene clusters putatively required for synthesis of sphingolipid metabolism inhibitors in phylogenetically diverse species of the filamentous fungus Fusarium.</title>
        <authorList>
            <person name="Kim H.-S."/>
            <person name="Busman M."/>
            <person name="Brown D.W."/>
            <person name="Divon H."/>
            <person name="Uhlig S."/>
            <person name="Proctor R.H."/>
        </authorList>
    </citation>
    <scope>NUCLEOTIDE SEQUENCE [LARGE SCALE GENOMIC DNA]</scope>
    <source>
        <strain evidence="2 3">NRRL 20459</strain>
    </source>
</reference>
<evidence type="ECO:0000313" key="2">
    <source>
        <dbReference type="EMBL" id="KAF4449905.1"/>
    </source>
</evidence>